<dbReference type="AlphaFoldDB" id="D6W4P8"/>
<feature type="non-terminal residue" evidence="1">
    <location>
        <position position="1"/>
    </location>
</feature>
<accession>D6W4P8</accession>
<dbReference type="EMBL" id="BT124948">
    <property type="protein sequence ID" value="ADI32786.1"/>
    <property type="molecule type" value="mRNA"/>
</dbReference>
<proteinExistence type="evidence at transcript level"/>
<protein>
    <submittedName>
        <fullName evidence="1">MIP22374p</fullName>
    </submittedName>
</protein>
<name>D6W4P8_DROME</name>
<reference evidence="1" key="1">
    <citation type="submission" date="2010-06" db="EMBL/GenBank/DDBJ databases">
        <authorList>
            <person name="Carlson J."/>
            <person name="Booth B."/>
            <person name="Frise E."/>
            <person name="Sandler J."/>
            <person name="Wan K."/>
            <person name="Yu C."/>
            <person name="Celniker S."/>
        </authorList>
    </citation>
    <scope>NUCLEOTIDE SEQUENCE</scope>
</reference>
<organism evidence="1">
    <name type="scientific">Drosophila melanogaster</name>
    <name type="common">Fruit fly</name>
    <dbReference type="NCBI Taxonomy" id="7227"/>
    <lineage>
        <taxon>Eukaryota</taxon>
        <taxon>Metazoa</taxon>
        <taxon>Ecdysozoa</taxon>
        <taxon>Arthropoda</taxon>
        <taxon>Hexapoda</taxon>
        <taxon>Insecta</taxon>
        <taxon>Pterygota</taxon>
        <taxon>Neoptera</taxon>
        <taxon>Endopterygota</taxon>
        <taxon>Diptera</taxon>
        <taxon>Brachycera</taxon>
        <taxon>Muscomorpha</taxon>
        <taxon>Ephydroidea</taxon>
        <taxon>Drosophilidae</taxon>
        <taxon>Drosophila</taxon>
        <taxon>Sophophora</taxon>
    </lineage>
</organism>
<evidence type="ECO:0000313" key="1">
    <source>
        <dbReference type="EMBL" id="ADI32786.1"/>
    </source>
</evidence>
<sequence length="53" mass="5987">SVIRRIEFGCEPSVHIRIVLSTCYVLQANRGRTNPPTHTIRMPLNELLPICNG</sequence>